<keyword evidence="3" id="KW-1003">Cell membrane</keyword>
<dbReference type="GO" id="GO:0015421">
    <property type="term" value="F:ABC-type oligopeptide transporter activity"/>
    <property type="evidence" value="ECO:0007669"/>
    <property type="project" value="TreeGrafter"/>
</dbReference>
<dbReference type="RefSeq" id="WP_025412766.1">
    <property type="nucleotide sequence ID" value="NZ_CP007128.1"/>
</dbReference>
<evidence type="ECO:0000256" key="9">
    <source>
        <dbReference type="SAM" id="Phobius"/>
    </source>
</evidence>
<dbReference type="Pfam" id="PF00005">
    <property type="entry name" value="ABC_tran"/>
    <property type="match status" value="1"/>
</dbReference>
<evidence type="ECO:0000256" key="6">
    <source>
        <dbReference type="ARBA" id="ARBA00022840"/>
    </source>
</evidence>
<dbReference type="GO" id="GO:0005886">
    <property type="term" value="C:plasma membrane"/>
    <property type="evidence" value="ECO:0007669"/>
    <property type="project" value="UniProtKB-SubCell"/>
</dbReference>
<dbReference type="PATRIC" id="fig|861299.3.peg.3832"/>
<feature type="transmembrane region" description="Helical" evidence="9">
    <location>
        <begin position="143"/>
        <end position="166"/>
    </location>
</feature>
<evidence type="ECO:0000313" key="13">
    <source>
        <dbReference type="Proteomes" id="UP000019151"/>
    </source>
</evidence>
<name>W0RLX7_9BACT</name>
<dbReference type="InterPro" id="IPR003439">
    <property type="entry name" value="ABC_transporter-like_ATP-bd"/>
</dbReference>
<proteinExistence type="predicted"/>
<dbReference type="InterPro" id="IPR027417">
    <property type="entry name" value="P-loop_NTPase"/>
</dbReference>
<dbReference type="KEGG" id="gba:J421_3778"/>
<dbReference type="eggNOG" id="COG1132">
    <property type="taxonomic scope" value="Bacteria"/>
</dbReference>
<feature type="transmembrane region" description="Helical" evidence="9">
    <location>
        <begin position="253"/>
        <end position="276"/>
    </location>
</feature>
<dbReference type="OrthoDB" id="9762778at2"/>
<dbReference type="InterPro" id="IPR036640">
    <property type="entry name" value="ABC1_TM_sf"/>
</dbReference>
<dbReference type="InterPro" id="IPR011527">
    <property type="entry name" value="ABC1_TM_dom"/>
</dbReference>
<keyword evidence="2" id="KW-0813">Transport</keyword>
<evidence type="ECO:0000256" key="1">
    <source>
        <dbReference type="ARBA" id="ARBA00004651"/>
    </source>
</evidence>
<keyword evidence="13" id="KW-1185">Reference proteome</keyword>
<dbReference type="InterPro" id="IPR039421">
    <property type="entry name" value="Type_1_exporter"/>
</dbReference>
<dbReference type="InterPro" id="IPR017871">
    <property type="entry name" value="ABC_transporter-like_CS"/>
</dbReference>
<evidence type="ECO:0000256" key="2">
    <source>
        <dbReference type="ARBA" id="ARBA00022448"/>
    </source>
</evidence>
<keyword evidence="4 9" id="KW-0812">Transmembrane</keyword>
<feature type="transmembrane region" description="Helical" evidence="9">
    <location>
        <begin position="172"/>
        <end position="190"/>
    </location>
</feature>
<dbReference type="InterPro" id="IPR003593">
    <property type="entry name" value="AAA+_ATPase"/>
</dbReference>
<dbReference type="EMBL" id="CP007128">
    <property type="protein sequence ID" value="AHG91315.1"/>
    <property type="molecule type" value="Genomic_DNA"/>
</dbReference>
<gene>
    <name evidence="12" type="ORF">J421_3778</name>
</gene>
<dbReference type="HOGENOM" id="CLU_000604_84_3_0"/>
<dbReference type="SUPFAM" id="SSF90123">
    <property type="entry name" value="ABC transporter transmembrane region"/>
    <property type="match status" value="1"/>
</dbReference>
<keyword evidence="6" id="KW-0067">ATP-binding</keyword>
<evidence type="ECO:0000259" key="11">
    <source>
        <dbReference type="PROSITE" id="PS50929"/>
    </source>
</evidence>
<feature type="domain" description="ABC transporter" evidence="10">
    <location>
        <begin position="366"/>
        <end position="608"/>
    </location>
</feature>
<feature type="domain" description="ABC transmembrane type-1" evidence="11">
    <location>
        <begin position="33"/>
        <end position="315"/>
    </location>
</feature>
<reference evidence="12 13" key="1">
    <citation type="journal article" date="2014" name="Genome Announc.">
        <title>Genome Sequence and Methylome of Soil Bacterium Gemmatirosa kalamazoonensis KBS708T, a Member of the Rarely Cultivated Gemmatimonadetes Phylum.</title>
        <authorList>
            <person name="Debruyn J.M."/>
            <person name="Radosevich M."/>
            <person name="Wommack K.E."/>
            <person name="Polson S.W."/>
            <person name="Hauser L.J."/>
            <person name="Fawaz M.N."/>
            <person name="Korlach J."/>
            <person name="Tsai Y.C."/>
        </authorList>
    </citation>
    <scope>NUCLEOTIDE SEQUENCE [LARGE SCALE GENOMIC DNA]</scope>
    <source>
        <strain evidence="12 13">KBS708</strain>
    </source>
</reference>
<accession>W0RLX7</accession>
<dbReference type="Pfam" id="PF00664">
    <property type="entry name" value="ABC_membrane"/>
    <property type="match status" value="1"/>
</dbReference>
<evidence type="ECO:0000256" key="4">
    <source>
        <dbReference type="ARBA" id="ARBA00022692"/>
    </source>
</evidence>
<dbReference type="CDD" id="cd18544">
    <property type="entry name" value="ABC_6TM_TmrA_like"/>
    <property type="match status" value="1"/>
</dbReference>
<evidence type="ECO:0000313" key="12">
    <source>
        <dbReference type="EMBL" id="AHG91315.1"/>
    </source>
</evidence>
<evidence type="ECO:0000256" key="5">
    <source>
        <dbReference type="ARBA" id="ARBA00022741"/>
    </source>
</evidence>
<keyword evidence="7 9" id="KW-1133">Transmembrane helix</keyword>
<dbReference type="SUPFAM" id="SSF52540">
    <property type="entry name" value="P-loop containing nucleoside triphosphate hydrolases"/>
    <property type="match status" value="1"/>
</dbReference>
<keyword evidence="5" id="KW-0547">Nucleotide-binding</keyword>
<dbReference type="PROSITE" id="PS00211">
    <property type="entry name" value="ABC_TRANSPORTER_1"/>
    <property type="match status" value="1"/>
</dbReference>
<dbReference type="PROSITE" id="PS50929">
    <property type="entry name" value="ABC_TM1F"/>
    <property type="match status" value="1"/>
</dbReference>
<dbReference type="STRING" id="861299.J421_3778"/>
<dbReference type="PANTHER" id="PTHR43394">
    <property type="entry name" value="ATP-DEPENDENT PERMEASE MDL1, MITOCHONDRIAL"/>
    <property type="match status" value="1"/>
</dbReference>
<dbReference type="GO" id="GO:0016887">
    <property type="term" value="F:ATP hydrolysis activity"/>
    <property type="evidence" value="ECO:0007669"/>
    <property type="project" value="InterPro"/>
</dbReference>
<sequence length="625" mass="66961">MSGHEDEVLGAAYDARLARRLLRYVRPYGPLAAAAVLLLCGAGALQLVGPAITRWVVDVALPAHDLAGVRRAALLFVVALVAEFGFGYGETVLTALLGQRVMRDLRDELFAHLQRLPVAFFDRSPVGRLVTRVTSDVEALNELFTSGVVAGLGDLFTLLAIGVMMFVVDWRLALAALAAIPGVLLASRLFQRSVRGAYRDIRTRLARINAFLQERLTGMRVVQAFGRERAERDTFDGLNRAHLDAHLKSITAYALYFPAVELLTTIALALIIVAAADRVHRGLLSVGTVAAFLQLVRRFFQPLQDLSEKYNILQAAMAAAERIFELLDTPVGGGSSTLSAPRSALALPSVGASVERGVGSGEGVTVSFQDVWFHYDTGSATPDWVLKGVSFEARPNETVAIVGHTGAGKSTIVNLLMRFYEPQRGRITVAFGDGPAVDVRELAVDTLRSLVGYVQQDIFLFAGDVASNVRLSSAIDDAGVRAALASVGADRVVARLPGELSYALGERGASLSVGERQLLAFARAVAADPALLLLDEATSAVDSESEALIQRALATLMRGRTTIAIAHRLTTIVGADQILVLHHGQVVERGTHAALLARRGLYERLYRLQVGESHAAPVAATQAVT</sequence>
<keyword evidence="8 9" id="KW-0472">Membrane</keyword>
<dbReference type="SMART" id="SM00382">
    <property type="entry name" value="AAA"/>
    <property type="match status" value="1"/>
</dbReference>
<comment type="subcellular location">
    <subcellularLocation>
        <location evidence="1">Cell membrane</location>
        <topology evidence="1">Multi-pass membrane protein</topology>
    </subcellularLocation>
</comment>
<dbReference type="Proteomes" id="UP000019151">
    <property type="component" value="Chromosome"/>
</dbReference>
<evidence type="ECO:0000256" key="3">
    <source>
        <dbReference type="ARBA" id="ARBA00022475"/>
    </source>
</evidence>
<dbReference type="PANTHER" id="PTHR43394:SF1">
    <property type="entry name" value="ATP-BINDING CASSETTE SUB-FAMILY B MEMBER 10, MITOCHONDRIAL"/>
    <property type="match status" value="1"/>
</dbReference>
<protein>
    <submittedName>
        <fullName evidence="12">ABC transporter transmembrane region</fullName>
    </submittedName>
</protein>
<feature type="transmembrane region" description="Helical" evidence="9">
    <location>
        <begin position="72"/>
        <end position="97"/>
    </location>
</feature>
<dbReference type="Gene3D" id="3.40.50.300">
    <property type="entry name" value="P-loop containing nucleotide triphosphate hydrolases"/>
    <property type="match status" value="1"/>
</dbReference>
<evidence type="ECO:0000256" key="8">
    <source>
        <dbReference type="ARBA" id="ARBA00023136"/>
    </source>
</evidence>
<organism evidence="12 13">
    <name type="scientific">Gemmatirosa kalamazoonensis</name>
    <dbReference type="NCBI Taxonomy" id="861299"/>
    <lineage>
        <taxon>Bacteria</taxon>
        <taxon>Pseudomonadati</taxon>
        <taxon>Gemmatimonadota</taxon>
        <taxon>Gemmatimonadia</taxon>
        <taxon>Gemmatimonadales</taxon>
        <taxon>Gemmatimonadaceae</taxon>
        <taxon>Gemmatirosa</taxon>
    </lineage>
</organism>
<evidence type="ECO:0000259" key="10">
    <source>
        <dbReference type="PROSITE" id="PS50893"/>
    </source>
</evidence>
<dbReference type="PROSITE" id="PS50893">
    <property type="entry name" value="ABC_TRANSPORTER_2"/>
    <property type="match status" value="1"/>
</dbReference>
<dbReference type="GO" id="GO:0005524">
    <property type="term" value="F:ATP binding"/>
    <property type="evidence" value="ECO:0007669"/>
    <property type="project" value="UniProtKB-KW"/>
</dbReference>
<evidence type="ECO:0000256" key="7">
    <source>
        <dbReference type="ARBA" id="ARBA00022989"/>
    </source>
</evidence>
<dbReference type="AlphaFoldDB" id="W0RLX7"/>
<dbReference type="InParanoid" id="W0RLX7"/>
<dbReference type="FunFam" id="3.40.50.300:FF:000221">
    <property type="entry name" value="Multidrug ABC transporter ATP-binding protein"/>
    <property type="match status" value="1"/>
</dbReference>
<feature type="transmembrane region" description="Helical" evidence="9">
    <location>
        <begin position="28"/>
        <end position="52"/>
    </location>
</feature>
<dbReference type="Gene3D" id="1.20.1560.10">
    <property type="entry name" value="ABC transporter type 1, transmembrane domain"/>
    <property type="match status" value="1"/>
</dbReference>